<evidence type="ECO:0000256" key="3">
    <source>
        <dbReference type="ARBA" id="ARBA00023163"/>
    </source>
</evidence>
<feature type="compositionally biased region" description="Basic residues" evidence="5">
    <location>
        <begin position="32"/>
        <end position="42"/>
    </location>
</feature>
<dbReference type="PANTHER" id="PTHR30055">
    <property type="entry name" value="HTH-TYPE TRANSCRIPTIONAL REGULATOR RUTR"/>
    <property type="match status" value="1"/>
</dbReference>
<dbReference type="RefSeq" id="WP_051277463.1">
    <property type="nucleotide sequence ID" value="NZ_JAAFNT010000001.1"/>
</dbReference>
<dbReference type="Pfam" id="PF00440">
    <property type="entry name" value="TetR_N"/>
    <property type="match status" value="1"/>
</dbReference>
<dbReference type="InterPro" id="IPR009057">
    <property type="entry name" value="Homeodomain-like_sf"/>
</dbReference>
<dbReference type="GeneID" id="63459342"/>
<sequence length="251" mass="27637">MHTTNNQLPHSNQPTPQPPHRPAPPPTEGLRERKKRQTRARIHRSAVELTDQHGLDTLTIEAIAARADVSPRTVFNYYRSKEAAILGIDSDIPEQVTAALEQQPPNICPLTALRNALRSLITAPRIDEEFTATRRRVLTDHPELATTSMSLVIETEKSLTKALLTRLTHNNTDTNNAHLHMQAALLATAAVGATRATWVTRAHHDLDPQSTLETFERAFDALQTGLPPTPTATTTAPAPPRPHTPATHPSR</sequence>
<feature type="domain" description="HTH tetR-type" evidence="6">
    <location>
        <begin position="36"/>
        <end position="96"/>
    </location>
</feature>
<protein>
    <submittedName>
        <fullName evidence="7">Mycofactocin system transcriptional regulator</fullName>
    </submittedName>
</protein>
<dbReference type="Gene3D" id="1.10.10.60">
    <property type="entry name" value="Homeodomain-like"/>
    <property type="match status" value="1"/>
</dbReference>
<dbReference type="InterPro" id="IPR050109">
    <property type="entry name" value="HTH-type_TetR-like_transc_reg"/>
</dbReference>
<evidence type="ECO:0000256" key="4">
    <source>
        <dbReference type="PROSITE-ProRule" id="PRU00335"/>
    </source>
</evidence>
<evidence type="ECO:0000256" key="2">
    <source>
        <dbReference type="ARBA" id="ARBA00023125"/>
    </source>
</evidence>
<dbReference type="InterPro" id="IPR041347">
    <property type="entry name" value="MftR_C"/>
</dbReference>
<dbReference type="SUPFAM" id="SSF46689">
    <property type="entry name" value="Homeodomain-like"/>
    <property type="match status" value="1"/>
</dbReference>
<evidence type="ECO:0000256" key="1">
    <source>
        <dbReference type="ARBA" id="ARBA00023015"/>
    </source>
</evidence>
<dbReference type="PROSITE" id="PS50977">
    <property type="entry name" value="HTH_TETR_2"/>
    <property type="match status" value="1"/>
</dbReference>
<dbReference type="KEGG" id="dco:SAMEA4475696_1107"/>
<accession>A0A239VF30</accession>
<feature type="compositionally biased region" description="Polar residues" evidence="5">
    <location>
        <begin position="1"/>
        <end position="13"/>
    </location>
</feature>
<dbReference type="AlphaFoldDB" id="A0A239VF30"/>
<keyword evidence="8" id="KW-1185">Reference proteome</keyword>
<feature type="DNA-binding region" description="H-T-H motif" evidence="4">
    <location>
        <begin position="59"/>
        <end position="78"/>
    </location>
</feature>
<dbReference type="GO" id="GO:0000976">
    <property type="term" value="F:transcription cis-regulatory region binding"/>
    <property type="evidence" value="ECO:0007669"/>
    <property type="project" value="TreeGrafter"/>
</dbReference>
<reference evidence="7 8" key="1">
    <citation type="submission" date="2017-06" db="EMBL/GenBank/DDBJ databases">
        <authorList>
            <consortium name="Pathogen Informatics"/>
        </authorList>
    </citation>
    <scope>NUCLEOTIDE SEQUENCE [LARGE SCALE GENOMIC DNA]</scope>
    <source>
        <strain evidence="7 8">NCTC13039</strain>
    </source>
</reference>
<name>A0A239VF30_9MICO</name>
<keyword evidence="3" id="KW-0804">Transcription</keyword>
<keyword evidence="1" id="KW-0805">Transcription regulation</keyword>
<dbReference type="InterPro" id="IPR001647">
    <property type="entry name" value="HTH_TetR"/>
</dbReference>
<feature type="compositionally biased region" description="Pro residues" evidence="5">
    <location>
        <begin position="15"/>
        <end position="27"/>
    </location>
</feature>
<proteinExistence type="predicted"/>
<evidence type="ECO:0000259" key="6">
    <source>
        <dbReference type="PROSITE" id="PS50977"/>
    </source>
</evidence>
<dbReference type="OrthoDB" id="8688418at2"/>
<feature type="region of interest" description="Disordered" evidence="5">
    <location>
        <begin position="223"/>
        <end position="251"/>
    </location>
</feature>
<organism evidence="7 8">
    <name type="scientific">Dermatophilus congolensis</name>
    <dbReference type="NCBI Taxonomy" id="1863"/>
    <lineage>
        <taxon>Bacteria</taxon>
        <taxon>Bacillati</taxon>
        <taxon>Actinomycetota</taxon>
        <taxon>Actinomycetes</taxon>
        <taxon>Micrococcales</taxon>
        <taxon>Dermatophilaceae</taxon>
        <taxon>Dermatophilus</taxon>
    </lineage>
</organism>
<gene>
    <name evidence="7" type="ORF">SAMEA4475696_01107</name>
</gene>
<feature type="region of interest" description="Disordered" evidence="5">
    <location>
        <begin position="1"/>
        <end position="42"/>
    </location>
</feature>
<dbReference type="GO" id="GO:0003700">
    <property type="term" value="F:DNA-binding transcription factor activity"/>
    <property type="evidence" value="ECO:0007669"/>
    <property type="project" value="TreeGrafter"/>
</dbReference>
<evidence type="ECO:0000256" key="5">
    <source>
        <dbReference type="SAM" id="MobiDB-lite"/>
    </source>
</evidence>
<dbReference type="EMBL" id="LT906453">
    <property type="protein sequence ID" value="SNV20815.1"/>
    <property type="molecule type" value="Genomic_DNA"/>
</dbReference>
<dbReference type="STRING" id="1121387.GCA_000429885_00981"/>
<evidence type="ECO:0000313" key="7">
    <source>
        <dbReference type="EMBL" id="SNV20815.1"/>
    </source>
</evidence>
<dbReference type="Gene3D" id="1.10.357.10">
    <property type="entry name" value="Tetracycline Repressor, domain 2"/>
    <property type="match status" value="1"/>
</dbReference>
<dbReference type="Pfam" id="PF17754">
    <property type="entry name" value="TetR_C_14"/>
    <property type="match status" value="1"/>
</dbReference>
<dbReference type="PANTHER" id="PTHR30055:SF238">
    <property type="entry name" value="MYCOFACTOCIN BIOSYNTHESIS TRANSCRIPTIONAL REGULATOR MFTR-RELATED"/>
    <property type="match status" value="1"/>
</dbReference>
<dbReference type="Proteomes" id="UP000242637">
    <property type="component" value="Chromosome 1"/>
</dbReference>
<keyword evidence="2 4" id="KW-0238">DNA-binding</keyword>
<evidence type="ECO:0000313" key="8">
    <source>
        <dbReference type="Proteomes" id="UP000242637"/>
    </source>
</evidence>